<feature type="domain" description="PLD phosphodiesterase" evidence="9">
    <location>
        <begin position="971"/>
        <end position="998"/>
    </location>
</feature>
<dbReference type="InterPro" id="IPR016555">
    <property type="entry name" value="PLipase_D_euk"/>
</dbReference>
<dbReference type="InterPro" id="IPR001736">
    <property type="entry name" value="PLipase_D/transphosphatidylase"/>
</dbReference>
<evidence type="ECO:0000256" key="8">
    <source>
        <dbReference type="SAM" id="MobiDB-lite"/>
    </source>
</evidence>
<evidence type="ECO:0000256" key="4">
    <source>
        <dbReference type="ARBA" id="ARBA00022801"/>
    </source>
</evidence>
<evidence type="ECO:0000256" key="5">
    <source>
        <dbReference type="ARBA" id="ARBA00022963"/>
    </source>
</evidence>
<dbReference type="GO" id="GO:0006654">
    <property type="term" value="P:phosphatidic acid biosynthetic process"/>
    <property type="evidence" value="ECO:0007669"/>
    <property type="project" value="InterPro"/>
</dbReference>
<feature type="compositionally biased region" description="Basic and acidic residues" evidence="8">
    <location>
        <begin position="125"/>
        <end position="153"/>
    </location>
</feature>
<dbReference type="InterPro" id="IPR015679">
    <property type="entry name" value="PLipase_D_fam"/>
</dbReference>
<dbReference type="STRING" id="58919.A0A316Z512"/>
<feature type="compositionally biased region" description="Polar residues" evidence="8">
    <location>
        <begin position="294"/>
        <end position="303"/>
    </location>
</feature>
<dbReference type="SMART" id="SM00233">
    <property type="entry name" value="PH"/>
    <property type="match status" value="1"/>
</dbReference>
<evidence type="ECO:0000256" key="3">
    <source>
        <dbReference type="ARBA" id="ARBA00022737"/>
    </source>
</evidence>
<proteinExistence type="inferred from homology"/>
<dbReference type="InterPro" id="IPR001849">
    <property type="entry name" value="PH_domain"/>
</dbReference>
<dbReference type="Proteomes" id="UP000245946">
    <property type="component" value="Unassembled WGS sequence"/>
</dbReference>
<dbReference type="GO" id="GO:0004630">
    <property type="term" value="F:phospholipase D activity"/>
    <property type="evidence" value="ECO:0007669"/>
    <property type="project" value="UniProtKB-UniRule"/>
</dbReference>
<dbReference type="GO" id="GO:0009395">
    <property type="term" value="P:phospholipid catabolic process"/>
    <property type="evidence" value="ECO:0007669"/>
    <property type="project" value="TreeGrafter"/>
</dbReference>
<feature type="region of interest" description="Disordered" evidence="8">
    <location>
        <begin position="1644"/>
        <end position="1706"/>
    </location>
</feature>
<dbReference type="Gene3D" id="3.30.1520.10">
    <property type="entry name" value="Phox-like domain"/>
    <property type="match status" value="1"/>
</dbReference>
<feature type="region of interest" description="Disordered" evidence="8">
    <location>
        <begin position="761"/>
        <end position="808"/>
    </location>
</feature>
<feature type="compositionally biased region" description="Pro residues" evidence="8">
    <location>
        <begin position="1648"/>
        <end position="1659"/>
    </location>
</feature>
<dbReference type="CDD" id="cd09141">
    <property type="entry name" value="PLDc_vPLD1_2_yPLD_like_2"/>
    <property type="match status" value="1"/>
</dbReference>
<evidence type="ECO:0000313" key="10">
    <source>
        <dbReference type="EMBL" id="PWN96048.1"/>
    </source>
</evidence>
<feature type="compositionally biased region" description="Polar residues" evidence="8">
    <location>
        <begin position="103"/>
        <end position="114"/>
    </location>
</feature>
<dbReference type="GO" id="GO:0035556">
    <property type="term" value="P:intracellular signal transduction"/>
    <property type="evidence" value="ECO:0007669"/>
    <property type="project" value="InterPro"/>
</dbReference>
<feature type="compositionally biased region" description="Polar residues" evidence="8">
    <location>
        <begin position="317"/>
        <end position="326"/>
    </location>
</feature>
<feature type="region of interest" description="Disordered" evidence="8">
    <location>
        <begin position="23"/>
        <end position="458"/>
    </location>
</feature>
<dbReference type="SUPFAM" id="SSF56024">
    <property type="entry name" value="Phospholipase D/nuclease"/>
    <property type="match status" value="2"/>
</dbReference>
<feature type="region of interest" description="Disordered" evidence="8">
    <location>
        <begin position="1372"/>
        <end position="1417"/>
    </location>
</feature>
<dbReference type="RefSeq" id="XP_025596327.1">
    <property type="nucleotide sequence ID" value="XM_025743111.1"/>
</dbReference>
<dbReference type="InterPro" id="IPR025202">
    <property type="entry name" value="PLD-like_dom"/>
</dbReference>
<evidence type="ECO:0000259" key="9">
    <source>
        <dbReference type="PROSITE" id="PS50035"/>
    </source>
</evidence>
<dbReference type="Gene3D" id="3.30.870.10">
    <property type="entry name" value="Endonuclease Chain A"/>
    <property type="match status" value="2"/>
</dbReference>
<comment type="catalytic activity">
    <reaction evidence="1 7">
        <text>a 1,2-diacyl-sn-glycero-3-phosphocholine + H2O = a 1,2-diacyl-sn-glycero-3-phosphate + choline + H(+)</text>
        <dbReference type="Rhea" id="RHEA:14445"/>
        <dbReference type="ChEBI" id="CHEBI:15354"/>
        <dbReference type="ChEBI" id="CHEBI:15377"/>
        <dbReference type="ChEBI" id="CHEBI:15378"/>
        <dbReference type="ChEBI" id="CHEBI:57643"/>
        <dbReference type="ChEBI" id="CHEBI:58608"/>
        <dbReference type="EC" id="3.1.4.4"/>
    </reaction>
</comment>
<protein>
    <recommendedName>
        <fullName evidence="7">Phospholipase</fullName>
        <ecNumber evidence="7">3.1.4.4</ecNumber>
    </recommendedName>
</protein>
<reference evidence="10 11" key="1">
    <citation type="journal article" date="2018" name="Mol. Biol. Evol.">
        <title>Broad Genomic Sampling Reveals a Smut Pathogenic Ancestry of the Fungal Clade Ustilaginomycotina.</title>
        <authorList>
            <person name="Kijpornyongpan T."/>
            <person name="Mondo S.J."/>
            <person name="Barry K."/>
            <person name="Sandor L."/>
            <person name="Lee J."/>
            <person name="Lipzen A."/>
            <person name="Pangilinan J."/>
            <person name="LaButti K."/>
            <person name="Hainaut M."/>
            <person name="Henrissat B."/>
            <person name="Grigoriev I.V."/>
            <person name="Spatafora J.W."/>
            <person name="Aime M.C."/>
        </authorList>
    </citation>
    <scope>NUCLEOTIDE SEQUENCE [LARGE SCALE GENOMIC DNA]</scope>
    <source>
        <strain evidence="10 11">MCA 4186</strain>
    </source>
</reference>
<dbReference type="Pfam" id="PF00614">
    <property type="entry name" value="PLDc"/>
    <property type="match status" value="1"/>
</dbReference>
<dbReference type="OrthoDB" id="14911at2759"/>
<feature type="compositionally biased region" description="Basic and acidic residues" evidence="8">
    <location>
        <begin position="364"/>
        <end position="377"/>
    </location>
</feature>
<feature type="compositionally biased region" description="Basic and acidic residues" evidence="8">
    <location>
        <begin position="208"/>
        <end position="226"/>
    </location>
</feature>
<feature type="compositionally biased region" description="Basic and acidic residues" evidence="8">
    <location>
        <begin position="1487"/>
        <end position="1496"/>
    </location>
</feature>
<dbReference type="EMBL" id="KZ819301">
    <property type="protein sequence ID" value="PWN96048.1"/>
    <property type="molecule type" value="Genomic_DNA"/>
</dbReference>
<dbReference type="PANTHER" id="PTHR18896:SF76">
    <property type="entry name" value="PHOSPHOLIPASE"/>
    <property type="match status" value="1"/>
</dbReference>
<feature type="compositionally biased region" description="Basic and acidic residues" evidence="8">
    <location>
        <begin position="1462"/>
        <end position="1472"/>
    </location>
</feature>
<feature type="compositionally biased region" description="Basic and acidic residues" evidence="8">
    <location>
        <begin position="37"/>
        <end position="57"/>
    </location>
</feature>
<dbReference type="CDD" id="cd01254">
    <property type="entry name" value="PH_PLD"/>
    <property type="match status" value="1"/>
</dbReference>
<feature type="region of interest" description="Disordered" evidence="8">
    <location>
        <begin position="1453"/>
        <end position="1585"/>
    </location>
</feature>
<feature type="compositionally biased region" description="Polar residues" evidence="8">
    <location>
        <begin position="1521"/>
        <end position="1545"/>
    </location>
</feature>
<keyword evidence="4 7" id="KW-0378">Hydrolase</keyword>
<dbReference type="PANTHER" id="PTHR18896">
    <property type="entry name" value="PHOSPHOLIPASE D"/>
    <property type="match status" value="1"/>
</dbReference>
<dbReference type="CDD" id="cd09138">
    <property type="entry name" value="PLDc_vPLD1_2_yPLD_like_1"/>
    <property type="match status" value="1"/>
</dbReference>
<feature type="compositionally biased region" description="Low complexity" evidence="8">
    <location>
        <begin position="394"/>
        <end position="408"/>
    </location>
</feature>
<feature type="compositionally biased region" description="Basic and acidic residues" evidence="8">
    <location>
        <begin position="1397"/>
        <end position="1407"/>
    </location>
</feature>
<accession>A0A316Z512</accession>
<feature type="domain" description="PLD phosphodiesterase" evidence="9">
    <location>
        <begin position="1290"/>
        <end position="1317"/>
    </location>
</feature>
<dbReference type="GO" id="GO:0035091">
    <property type="term" value="F:phosphatidylinositol binding"/>
    <property type="evidence" value="ECO:0007669"/>
    <property type="project" value="InterPro"/>
</dbReference>
<gene>
    <name evidence="10" type="ORF">FA09DRAFT_331638</name>
</gene>
<dbReference type="InterPro" id="IPR036871">
    <property type="entry name" value="PX_dom_sf"/>
</dbReference>
<dbReference type="Pfam" id="PF13091">
    <property type="entry name" value="PLDc_2"/>
    <property type="match status" value="1"/>
</dbReference>
<keyword evidence="5 7" id="KW-0442">Lipid degradation</keyword>
<keyword evidence="3" id="KW-0677">Repeat</keyword>
<feature type="compositionally biased region" description="Basic and acidic residues" evidence="8">
    <location>
        <begin position="762"/>
        <end position="776"/>
    </location>
</feature>
<evidence type="ECO:0000256" key="2">
    <source>
        <dbReference type="ARBA" id="ARBA00008664"/>
    </source>
</evidence>
<feature type="compositionally biased region" description="Basic and acidic residues" evidence="8">
    <location>
        <begin position="180"/>
        <end position="201"/>
    </location>
</feature>
<evidence type="ECO:0000256" key="7">
    <source>
        <dbReference type="PIRNR" id="PIRNR009376"/>
    </source>
</evidence>
<dbReference type="GeneID" id="37270655"/>
<keyword evidence="6" id="KW-0443">Lipid metabolism</keyword>
<dbReference type="EC" id="3.1.4.4" evidence="7"/>
<evidence type="ECO:0000313" key="11">
    <source>
        <dbReference type="Proteomes" id="UP000245946"/>
    </source>
</evidence>
<comment type="similarity">
    <text evidence="2 7">Belongs to the phospholipase D family.</text>
</comment>
<feature type="compositionally biased region" description="Basic and acidic residues" evidence="8">
    <location>
        <begin position="238"/>
        <end position="257"/>
    </location>
</feature>
<organism evidence="10 11">
    <name type="scientific">Tilletiopsis washingtonensis</name>
    <dbReference type="NCBI Taxonomy" id="58919"/>
    <lineage>
        <taxon>Eukaryota</taxon>
        <taxon>Fungi</taxon>
        <taxon>Dikarya</taxon>
        <taxon>Basidiomycota</taxon>
        <taxon>Ustilaginomycotina</taxon>
        <taxon>Exobasidiomycetes</taxon>
        <taxon>Entylomatales</taxon>
        <taxon>Entylomatales incertae sedis</taxon>
        <taxon>Tilletiopsis</taxon>
    </lineage>
</organism>
<feature type="region of interest" description="Disordered" evidence="8">
    <location>
        <begin position="472"/>
        <end position="492"/>
    </location>
</feature>
<dbReference type="PROSITE" id="PS50035">
    <property type="entry name" value="PLD"/>
    <property type="match status" value="2"/>
</dbReference>
<dbReference type="FunFam" id="3.30.870.10:FF:000011">
    <property type="entry name" value="Phospholipase"/>
    <property type="match status" value="1"/>
</dbReference>
<sequence>MTSSGTSAVDALHQAYDQTAYYLGLGGADPNQPAGSDEGHAAHRDGDSKRPSHESERPPQGPGNHPNDSSHPAYGEGQQQDSSGAPDEEPQQNPDKQDEEQGEYTQQAAESSARYSVDASGGGKGKKEEKAQQSEEQEEQKQAKPEDVRDAIERALGPTGPVASRNAQGAAAGDASPRYTRQEAHEEHPEQSKKLEEHVDRGPVWASRPDDEQREKIRRMKEERAERAKHHHLSFLGRHKEEREEKHEEKEKAKGDKEEEGGAPSQQKKPLSALLPIRRRFSGSQPSTPAPAGPSSQPQTPTSAGGAKAASRPALKSPSSQWSTNDRAMRGAWGGNQQPMTAEPEEDEEAASPRGRKSGASQDTPERPRSTSKKHSDSPVASPRLGSSSRQNTGGSAAARRSGSGEASDGVNSKMTRISKLMLGKTDDVGDASTGEAAGQAAGGGDEEKTPSSPPVGVAKWGVLKQKINKGELTRGKNLRSGATDKQRAAGPMSVVTELQSGILPVFMLKMSIERDEQKHRRIPVLLNHLKLRITDSVNPLNNTHAVFRIELEYGDGLVRWVCYRELRDFINLHAHYRAAALRGYLGRPVGQAEGDVGLPSFPKTSLPYLNQLQRQGRGKDGGDARASFAKAQRDALEDYVIELIRRTMFRPEANRICKFFELSALSISLASRGGYQGKQGYLRIMSKSSRKDNQKGILTPVSWAKSHEPKWFIVRESYIVVVDEPDELQVYDVFLIDGDFAIERPKRFYKQTIHLASELASDDKDKDKNGEKKDSGTNPEHAALLTDGQYGGETGADDDSPGSKSVSSHTFYIRNAQQRLRLVAKTERLMRQFIGSLERVAARNIFSGSNRFGSFAPIRLNCSAQWLIDGRDYFWNLSKALLMAKDRIFIHDWWLSPEVYLRRPGTPKYRLDNILKKKASEGVKIFVIVYNEVSNNFTPTDSNYTKQRLIGLHPNIFVQRSPSHFQTGTFYWAHHEKLCVIDETIAFMGGLDLCFGRWDTPAHVLTDDSQYDPVEGNLSSANLKDDPALLGPGRDGSEAHIWPGQDYANERVMEWHDLTKPANDLIDRQHHPRMPWHDVGVQLVGQPARDLCRHFIQRWNYLLRIKNHKRLMPFLIPPPDFQPSDLTKYQLTGTCEAQICRSAGPWSMGTATTVEHSIQNAYLKAIQMSEHFVYIENQFFVTSTVVRGTEITNQIGEALVSRIIRAHREGTKWRAVIIIPLIPGFPMPIDHPDAGSVRLIVECQNRSICRGEHSIFGKLKRQGINPDDYISFFSLRQWGKLRGGKLSTEIGYIHAKCMVVDDRLAIIGSANINERSQRGDRDSELAVVIRDTDMIDSTMAGKPFKVGRFAHTMRVRLMREHLGVDVDDIEAQEAANVNRPPASRDGSQDEEDDQWDPDHEQRRDGDPDAGQTRVQARTTAATQFGRTVGQAVSGMANNLSNEIRNEASENNPLARGAAKALDSDDQPKGGDEEGATGSTQDYVQDGDERAKRIAENPENPGSASNRPVVPTLEERFVAEQRQNGGSSTPRNNNRSRGGSVSETAAQRRAANGSSHDLKHKQSRGGAGGNPWALPAETPEVDKDNFTDPVCDEFFRDVWLASAVHNTDIFRRVFKATPDDNVLTWSEFKAWTAWYDRLQRSFRSETTKPPPEQQGPPPGEDGASLSTSQSRAADEKGTGKSSSAKVQEAPSTLPRATPKMPNEGFSPQELDQMEALLGELQGTLVMHSTRFLEAEDLSDNMLFSLDRVGPLQVYN</sequence>
<name>A0A316Z512_9BASI</name>
<evidence type="ECO:0000256" key="1">
    <source>
        <dbReference type="ARBA" id="ARBA00000798"/>
    </source>
</evidence>
<keyword evidence="11" id="KW-1185">Reference proteome</keyword>
<dbReference type="SMART" id="SM00155">
    <property type="entry name" value="PLDc"/>
    <property type="match status" value="2"/>
</dbReference>
<evidence type="ECO:0000256" key="6">
    <source>
        <dbReference type="ARBA" id="ARBA00023098"/>
    </source>
</evidence>
<dbReference type="PIRSF" id="PIRSF009376">
    <property type="entry name" value="Phospholipase_D_euk"/>
    <property type="match status" value="1"/>
</dbReference>